<dbReference type="InterPro" id="IPR012341">
    <property type="entry name" value="6hp_glycosidase-like_sf"/>
</dbReference>
<dbReference type="SUPFAM" id="SSF48208">
    <property type="entry name" value="Six-hairpin glycosidases"/>
    <property type="match status" value="1"/>
</dbReference>
<dbReference type="Gene3D" id="3.40.30.10">
    <property type="entry name" value="Glutaredoxin"/>
    <property type="match status" value="1"/>
</dbReference>
<gene>
    <name evidence="2" type="ORF">Pla133_47470</name>
</gene>
<dbReference type="InterPro" id="IPR008928">
    <property type="entry name" value="6-hairpin_glycosidase_sf"/>
</dbReference>
<evidence type="ECO:0000259" key="1">
    <source>
        <dbReference type="Pfam" id="PF03190"/>
    </source>
</evidence>
<dbReference type="PANTHER" id="PTHR42899">
    <property type="entry name" value="SPERMATOGENESIS-ASSOCIATED PROTEIN 20"/>
    <property type="match status" value="1"/>
</dbReference>
<feature type="domain" description="Spermatogenesis-associated protein 20-like TRX" evidence="1">
    <location>
        <begin position="9"/>
        <end position="169"/>
    </location>
</feature>
<dbReference type="Proteomes" id="UP000316921">
    <property type="component" value="Chromosome"/>
</dbReference>
<dbReference type="PIRSF" id="PIRSF006402">
    <property type="entry name" value="UCP006402_thioredoxin"/>
    <property type="match status" value="1"/>
</dbReference>
<evidence type="ECO:0000313" key="2">
    <source>
        <dbReference type="EMBL" id="QDU69626.1"/>
    </source>
</evidence>
<dbReference type="AlphaFoldDB" id="A0A518BRP2"/>
<dbReference type="GO" id="GO:0005975">
    <property type="term" value="P:carbohydrate metabolic process"/>
    <property type="evidence" value="ECO:0007669"/>
    <property type="project" value="InterPro"/>
</dbReference>
<proteinExistence type="predicted"/>
<dbReference type="CDD" id="cd02955">
    <property type="entry name" value="SSP411"/>
    <property type="match status" value="1"/>
</dbReference>
<sequence length="686" mass="75961">MTDSDRPANRLARETSPYLLQHAHNPVDWYPWGAEALERARSENRPIFLSVGYSACHWCHVMEHESFENAELARLMNEHFVNIKVDREERPDVDELYMKAVQAMTGQGGWPMSVFLTPQLEPFFGGTYFPPVGRQGMPGFGQILTAIGERWAKDPELLRGQGRKMAQMLSQEARAATATSLDEGLLDKSLEQLTENFDATWGGFGDAPKFPHAMDIRLLLRHWKRSGSKPALDMARLTLDRMAEGGVYDQLGGGFHRYSTDERWLIPHFEKMLYDNALLIPAYLEAHLICGEGRYARVARECCEWVLREMVTPEGGFASTQDADSEGVEGKFFAWTQEQLNEVLGPQRGGWAAAWFGVTPDGNFEHGSSALWRHGAPDEVARELGVDVDRLTGAMEGARAELFAAREQRVRPATDDKVLAAWNGLMIGALARAHQVLGDGRYLTAARNAARYLLEGMRQDDGRLFATARHGRAHLDAYLDDYAFTISGLLDLYESDFDPRWIRESLALERVLAERFRDDERGGYFTVGADSEQLLVRLKNPHDGALPAGIAVHAGNLTRLAALTGRADLDQEASRVIESVGELANRYPMAFGQLLQVVACREAGLREVVVAGAADDPRAAEMLAALRARFDPDRVVALATAEGDAELLPLLAGRAPKRGEVRGYVCRRGACDLPVDSAAALVAQLS</sequence>
<dbReference type="KEGG" id="pbap:Pla133_47470"/>
<accession>A0A518BRP2</accession>
<keyword evidence="3" id="KW-1185">Reference proteome</keyword>
<evidence type="ECO:0000313" key="3">
    <source>
        <dbReference type="Proteomes" id="UP000316921"/>
    </source>
</evidence>
<organism evidence="2 3">
    <name type="scientific">Engelhardtia mirabilis</name>
    <dbReference type="NCBI Taxonomy" id="2528011"/>
    <lineage>
        <taxon>Bacteria</taxon>
        <taxon>Pseudomonadati</taxon>
        <taxon>Planctomycetota</taxon>
        <taxon>Planctomycetia</taxon>
        <taxon>Planctomycetia incertae sedis</taxon>
        <taxon>Engelhardtia</taxon>
    </lineage>
</organism>
<dbReference type="RefSeq" id="WP_145069699.1">
    <property type="nucleotide sequence ID" value="NZ_CP036287.1"/>
</dbReference>
<dbReference type="Pfam" id="PF03190">
    <property type="entry name" value="Thioredox_DsbH"/>
    <property type="match status" value="1"/>
</dbReference>
<dbReference type="PANTHER" id="PTHR42899:SF1">
    <property type="entry name" value="SPERMATOGENESIS-ASSOCIATED PROTEIN 20"/>
    <property type="match status" value="1"/>
</dbReference>
<dbReference type="InterPro" id="IPR024705">
    <property type="entry name" value="Ssp411"/>
</dbReference>
<protein>
    <recommendedName>
        <fullName evidence="1">Spermatogenesis-associated protein 20-like TRX domain-containing protein</fullName>
    </recommendedName>
</protein>
<dbReference type="InterPro" id="IPR036249">
    <property type="entry name" value="Thioredoxin-like_sf"/>
</dbReference>
<dbReference type="SUPFAM" id="SSF52833">
    <property type="entry name" value="Thioredoxin-like"/>
    <property type="match status" value="1"/>
</dbReference>
<dbReference type="InterPro" id="IPR004879">
    <property type="entry name" value="Ssp411-like_TRX"/>
</dbReference>
<dbReference type="Gene3D" id="1.50.10.10">
    <property type="match status" value="1"/>
</dbReference>
<dbReference type="EMBL" id="CP036287">
    <property type="protein sequence ID" value="QDU69626.1"/>
    <property type="molecule type" value="Genomic_DNA"/>
</dbReference>
<reference evidence="2 3" key="1">
    <citation type="submission" date="2019-02" db="EMBL/GenBank/DDBJ databases">
        <title>Deep-cultivation of Planctomycetes and their phenomic and genomic characterization uncovers novel biology.</title>
        <authorList>
            <person name="Wiegand S."/>
            <person name="Jogler M."/>
            <person name="Boedeker C."/>
            <person name="Pinto D."/>
            <person name="Vollmers J."/>
            <person name="Rivas-Marin E."/>
            <person name="Kohn T."/>
            <person name="Peeters S.H."/>
            <person name="Heuer A."/>
            <person name="Rast P."/>
            <person name="Oberbeckmann S."/>
            <person name="Bunk B."/>
            <person name="Jeske O."/>
            <person name="Meyerdierks A."/>
            <person name="Storesund J.E."/>
            <person name="Kallscheuer N."/>
            <person name="Luecker S."/>
            <person name="Lage O.M."/>
            <person name="Pohl T."/>
            <person name="Merkel B.J."/>
            <person name="Hornburger P."/>
            <person name="Mueller R.-W."/>
            <person name="Bruemmer F."/>
            <person name="Labrenz M."/>
            <person name="Spormann A.M."/>
            <person name="Op den Camp H."/>
            <person name="Overmann J."/>
            <person name="Amann R."/>
            <person name="Jetten M.S.M."/>
            <person name="Mascher T."/>
            <person name="Medema M.H."/>
            <person name="Devos D.P."/>
            <person name="Kaster A.-K."/>
            <person name="Ovreas L."/>
            <person name="Rohde M."/>
            <person name="Galperin M.Y."/>
            <person name="Jogler C."/>
        </authorList>
    </citation>
    <scope>NUCLEOTIDE SEQUENCE [LARGE SCALE GENOMIC DNA]</scope>
    <source>
        <strain evidence="2 3">Pla133</strain>
    </source>
</reference>
<name>A0A518BRP2_9BACT</name>